<feature type="compositionally biased region" description="Low complexity" evidence="1">
    <location>
        <begin position="14"/>
        <end position="34"/>
    </location>
</feature>
<organism evidence="2">
    <name type="scientific">Oryza punctata</name>
    <name type="common">Red rice</name>
    <dbReference type="NCBI Taxonomy" id="4537"/>
    <lineage>
        <taxon>Eukaryota</taxon>
        <taxon>Viridiplantae</taxon>
        <taxon>Streptophyta</taxon>
        <taxon>Embryophyta</taxon>
        <taxon>Tracheophyta</taxon>
        <taxon>Spermatophyta</taxon>
        <taxon>Magnoliopsida</taxon>
        <taxon>Liliopsida</taxon>
        <taxon>Poales</taxon>
        <taxon>Poaceae</taxon>
        <taxon>BOP clade</taxon>
        <taxon>Oryzoideae</taxon>
        <taxon>Oryzeae</taxon>
        <taxon>Oryzinae</taxon>
        <taxon>Oryza</taxon>
    </lineage>
</organism>
<evidence type="ECO:0000256" key="1">
    <source>
        <dbReference type="SAM" id="MobiDB-lite"/>
    </source>
</evidence>
<dbReference type="Gramene" id="OPUNC12G08140.2">
    <property type="protein sequence ID" value="OPUNC12G08140.2"/>
    <property type="gene ID" value="OPUNC12G08140"/>
</dbReference>
<feature type="compositionally biased region" description="Polar residues" evidence="1">
    <location>
        <begin position="1"/>
        <end position="12"/>
    </location>
</feature>
<feature type="region of interest" description="Disordered" evidence="1">
    <location>
        <begin position="1"/>
        <end position="70"/>
    </location>
</feature>
<evidence type="ECO:0000313" key="3">
    <source>
        <dbReference type="Proteomes" id="UP000026962"/>
    </source>
</evidence>
<dbReference type="HOGENOM" id="CLU_2577974_0_0_1"/>
<feature type="compositionally biased region" description="Pro residues" evidence="1">
    <location>
        <begin position="35"/>
        <end position="57"/>
    </location>
</feature>
<protein>
    <submittedName>
        <fullName evidence="2">Mitochondrial inner membrane protease ATP23</fullName>
    </submittedName>
</protein>
<proteinExistence type="predicted"/>
<reference evidence="2" key="2">
    <citation type="submission" date="2018-05" db="EMBL/GenBank/DDBJ databases">
        <title>OpunRS2 (Oryza punctata Reference Sequence Version 2).</title>
        <authorList>
            <person name="Zhang J."/>
            <person name="Kudrna D."/>
            <person name="Lee S."/>
            <person name="Talag J."/>
            <person name="Welchert J."/>
            <person name="Wing R.A."/>
        </authorList>
    </citation>
    <scope>NUCLEOTIDE SEQUENCE [LARGE SCALE GENOMIC DNA]</scope>
</reference>
<sequence length="81" mass="8544">MNTTVPFQSTRNGALPSAPLAPLVAAPRAHAASPPRLPEPRAPPTPLPQPPPTPPRPLVAATPAFRTDDPIQREEYLLGAN</sequence>
<dbReference type="Proteomes" id="UP000026962">
    <property type="component" value="Chromosome 12"/>
</dbReference>
<reference evidence="2" key="1">
    <citation type="submission" date="2015-04" db="UniProtKB">
        <authorList>
            <consortium name="EnsemblPlants"/>
        </authorList>
    </citation>
    <scope>IDENTIFICATION</scope>
</reference>
<dbReference type="AlphaFoldDB" id="A0A0E0MLG8"/>
<evidence type="ECO:0000313" key="2">
    <source>
        <dbReference type="EnsemblPlants" id="OPUNC12G08140.2"/>
    </source>
</evidence>
<accession>A0A0E0MLG8</accession>
<keyword evidence="3" id="KW-1185">Reference proteome</keyword>
<dbReference type="EnsemblPlants" id="OPUNC12G08140.2">
    <property type="protein sequence ID" value="OPUNC12G08140.2"/>
    <property type="gene ID" value="OPUNC12G08140"/>
</dbReference>
<name>A0A0E0MLG8_ORYPU</name>